<evidence type="ECO:0000313" key="1">
    <source>
        <dbReference type="EMBL" id="OAB70996.1"/>
    </source>
</evidence>
<reference evidence="1 2" key="1">
    <citation type="submission" date="2016-02" db="EMBL/GenBank/DDBJ databases">
        <title>Paenibacillus sp. LPB0068, isolated from Crassostrea gigas.</title>
        <authorList>
            <person name="Shin S.-K."/>
            <person name="Yi H."/>
        </authorList>
    </citation>
    <scope>NUCLEOTIDE SEQUENCE [LARGE SCALE GENOMIC DNA]</scope>
    <source>
        <strain evidence="1 2">LPB0068</strain>
    </source>
</reference>
<evidence type="ECO:0000313" key="2">
    <source>
        <dbReference type="Proteomes" id="UP000077134"/>
    </source>
</evidence>
<dbReference type="AlphaFoldDB" id="A0A167AGI6"/>
<proteinExistence type="predicted"/>
<protein>
    <submittedName>
        <fullName evidence="1">Uncharacterized protein</fullName>
    </submittedName>
</protein>
<dbReference type="EMBL" id="LSFN01000044">
    <property type="protein sequence ID" value="OAB70996.1"/>
    <property type="molecule type" value="Genomic_DNA"/>
</dbReference>
<organism evidence="1 2">
    <name type="scientific">Paenibacillus crassostreae</name>
    <dbReference type="NCBI Taxonomy" id="1763538"/>
    <lineage>
        <taxon>Bacteria</taxon>
        <taxon>Bacillati</taxon>
        <taxon>Bacillota</taxon>
        <taxon>Bacilli</taxon>
        <taxon>Bacillales</taxon>
        <taxon>Paenibacillaceae</taxon>
        <taxon>Paenibacillus</taxon>
    </lineage>
</organism>
<sequence>MDVNNKLIVLANEEVQNPHAYLKSIPDSDKRWDRINQFWQLPSGEKHWMSNIRLRKQRSKQVLVAILNGRYCKSNIEIIVDHRERVITFCYRDTIIGQFHQKLMTFVPVHADTFEGTYSTLGQRKNAKSAIKEIVQAIFGDSAAERISLAYKEFLVLLFGSVPRQPSDLWVSREAYINAMNVIEEKYRLEVGDVDFLEWRLTLLGRSPMLIDDELRGRK</sequence>
<dbReference type="Proteomes" id="UP000077134">
    <property type="component" value="Unassembled WGS sequence"/>
</dbReference>
<comment type="caution">
    <text evidence="1">The sequence shown here is derived from an EMBL/GenBank/DDBJ whole genome shotgun (WGS) entry which is preliminary data.</text>
</comment>
<dbReference type="RefSeq" id="WP_068661341.1">
    <property type="nucleotide sequence ID" value="NZ_CP017770.1"/>
</dbReference>
<name>A0A167AGI6_9BACL</name>
<accession>A0A167AGI6</accession>
<dbReference type="OrthoDB" id="2594553at2"/>
<dbReference type="KEGG" id="pcx:LPB68_08605"/>
<dbReference type="STRING" id="1763538.LPB68_08605"/>
<keyword evidence="2" id="KW-1185">Reference proteome</keyword>
<gene>
    <name evidence="1" type="ORF">PNBC_20755</name>
</gene>